<keyword evidence="2" id="KW-1185">Reference proteome</keyword>
<reference evidence="1" key="1">
    <citation type="submission" date="2019-04" db="EMBL/GenBank/DDBJ databases">
        <title>Genomic and proteomic characterization of cyanophage S-SCSM1 provides new insights into understanding the viral gene diversity and phage-host interactions.</title>
        <authorList>
            <person name="Wang Q."/>
            <person name="Xu Y."/>
            <person name="Jiao N."/>
            <person name="Zhang R."/>
        </authorList>
    </citation>
    <scope>NUCLEOTIDE SEQUENCE [LARGE SCALE GENOMIC DNA]</scope>
</reference>
<organism evidence="1 2">
    <name type="scientific">Synechococcus phage S-SCSM1</name>
    <dbReference type="NCBI Taxonomy" id="2588487"/>
    <lineage>
        <taxon>Viruses</taxon>
        <taxon>Duplodnaviria</taxon>
        <taxon>Heunggongvirae</taxon>
        <taxon>Uroviricota</taxon>
        <taxon>Caudoviricetes</taxon>
        <taxon>Pantevenvirales</taxon>
        <taxon>Kyanoviridae</taxon>
        <taxon>Zhoulongquanvirus</taxon>
        <taxon>Zhoulongquanvirus esscess</taxon>
    </lineage>
</organism>
<dbReference type="EMBL" id="MK867354">
    <property type="protein sequence ID" value="QFG06500.1"/>
    <property type="molecule type" value="Genomic_DNA"/>
</dbReference>
<proteinExistence type="predicted"/>
<accession>A0A6M2ZHV4</accession>
<protein>
    <submittedName>
        <fullName evidence="1">Virion protein</fullName>
    </submittedName>
</protein>
<dbReference type="Proteomes" id="UP000515683">
    <property type="component" value="Segment"/>
</dbReference>
<evidence type="ECO:0000313" key="2">
    <source>
        <dbReference type="Proteomes" id="UP000515683"/>
    </source>
</evidence>
<name>A0A6M2ZHV4_9CAUD</name>
<evidence type="ECO:0000313" key="1">
    <source>
        <dbReference type="EMBL" id="QFG06500.1"/>
    </source>
</evidence>
<gene>
    <name evidence="1" type="ORF">SSCSM1_236</name>
</gene>
<sequence length="1025" mass="107195">MTRNSRELSQFASFVEVRDANQNIGLTTSLVMLGGVGIGSTVGDYLTERTSRGSNADDSLINFNETYLLDDVYIEGNLNIDGGDSGAVTGFGATFPKLNVGGLTTTRDLVVVGVTTLARDTGMGTVYIGQPSVPVQNAQGTAAGSNADIGIALTGPGGGAYADDASTAHGLVVIDNVGAADPKEVALYVAGRVHFNGGDPLITDPINGGEVGLGTEFVVVPSALFYDKVTVMEGVDIIQQPGIGLSATLRVFNPEFENDPGGAAGDDFGNPAIWTTGGAQVDCNLGVGKSAVIKGSLEVGSEIDYTNPTTASENTFLNNTAFRVPEFYVGIGSGDQRFTDGSAAANGNRTSINFGTSTLTDLLPKIADGRPHAGIGSEGGRWENGYFHFLDIGPAGTDSQVNMVNLDVGLGATIAYLSVAGVGGTDENEVYLDVGPGKATFANVDSAGYFNHVGVATINGFLNVISDAYNNAFVSTAFQANNVDLYKQDETNSTNPEFFYPAMGNSGQNQIDAGGQLFVNPGFYLDAFSTSLFVHNNLNVLGTAINASLENPDLRFDLLNYGVTELNIASQARYIDIGEGESADGGFTSIRSNVTELTRLRLSQNDIQASTGDTAITLTDNTLVAIAGYVQIGGTYIKCDQNDINIADTSLRADLFKGATDIVIGGDDLGIATIRNNVTELTGFLRLKKNVIQADDGGTAITVGTAGTFTATEGDLIVGGNDIQTGFGITNIQMVSDTKTIFYGDIEVRGNEILSSDGSVNILMFDSQELTSFTGDIRVEGNNILAGTGDTNITLVANNNTIFAGPIQVNGDIIRASNGQDNILMDSDLKTTVTGDLQVGTGTMRAGDGTICIAMEGGTGDVGITSDLTANSVFFNGLEARLNVQDVNIRDNLLTLGLIEDPLNEGTLIPPNVSTGNTGDAGILMARYDVGLSTHKYAGIFYDQSAGRVAIRTDVNPDPGTGEVGRNRYVVPQGLPSEMELQNLYININNTLGLTTIFEAATVDTGEEVKEVLNVVNVEIDAGFY</sequence>